<dbReference type="EMBL" id="JAPDMQ010000454">
    <property type="protein sequence ID" value="KAK0524372.1"/>
    <property type="molecule type" value="Genomic_DNA"/>
</dbReference>
<sequence length="133" mass="13730">MVAALTCALRGAVRSSVSASVVSRSLSTSAVANKDFVQELYLRELKSYKAPAKAADAHVGQVRDFHAPSAPKAPVAPASAELSSQLDAYAKEEPEFAPAPSKAASSSEGALTEGDANAFLKEAAAPVPKDNHH</sequence>
<comment type="caution">
    <text evidence="2">The sequence shown here is derived from an EMBL/GenBank/DDBJ whole genome shotgun (WGS) entry which is preliminary data.</text>
</comment>
<dbReference type="Proteomes" id="UP001176521">
    <property type="component" value="Unassembled WGS sequence"/>
</dbReference>
<evidence type="ECO:0000256" key="1">
    <source>
        <dbReference type="SAM" id="MobiDB-lite"/>
    </source>
</evidence>
<evidence type="ECO:0000313" key="3">
    <source>
        <dbReference type="Proteomes" id="UP001176521"/>
    </source>
</evidence>
<name>A0AAN6GBG4_9BASI</name>
<gene>
    <name evidence="2" type="ORF">OC842_005851</name>
</gene>
<evidence type="ECO:0000313" key="2">
    <source>
        <dbReference type="EMBL" id="KAK0524372.1"/>
    </source>
</evidence>
<dbReference type="GO" id="GO:0046933">
    <property type="term" value="F:proton-transporting ATP synthase activity, rotational mechanism"/>
    <property type="evidence" value="ECO:0007669"/>
    <property type="project" value="TreeGrafter"/>
</dbReference>
<evidence type="ECO:0008006" key="4">
    <source>
        <dbReference type="Google" id="ProtNLM"/>
    </source>
</evidence>
<dbReference type="PANTHER" id="PTHR28207">
    <property type="entry name" value="ATP SYNTHASE SUBUNIT H, MITOCHONDRIAL"/>
    <property type="match status" value="1"/>
</dbReference>
<keyword evidence="3" id="KW-1185">Reference proteome</keyword>
<organism evidence="2 3">
    <name type="scientific">Tilletia horrida</name>
    <dbReference type="NCBI Taxonomy" id="155126"/>
    <lineage>
        <taxon>Eukaryota</taxon>
        <taxon>Fungi</taxon>
        <taxon>Dikarya</taxon>
        <taxon>Basidiomycota</taxon>
        <taxon>Ustilaginomycotina</taxon>
        <taxon>Exobasidiomycetes</taxon>
        <taxon>Tilletiales</taxon>
        <taxon>Tilletiaceae</taxon>
        <taxon>Tilletia</taxon>
    </lineage>
</organism>
<feature type="compositionally biased region" description="Low complexity" evidence="1">
    <location>
        <begin position="96"/>
        <end position="110"/>
    </location>
</feature>
<dbReference type="AlphaFoldDB" id="A0AAN6GBG4"/>
<dbReference type="PANTHER" id="PTHR28207:SF1">
    <property type="entry name" value="ATP SYNTHASE SUBUNIT H, MITOCHONDRIAL"/>
    <property type="match status" value="1"/>
</dbReference>
<dbReference type="InterPro" id="IPR019711">
    <property type="entry name" value="ATP_synth_F0_suH"/>
</dbReference>
<dbReference type="Pfam" id="PF10775">
    <property type="entry name" value="ATP_sub_h"/>
    <property type="match status" value="1"/>
</dbReference>
<proteinExistence type="predicted"/>
<reference evidence="2" key="1">
    <citation type="journal article" date="2023" name="PhytoFront">
        <title>Draft Genome Resources of Seven Strains of Tilletia horrida, Causal Agent of Kernel Smut of Rice.</title>
        <authorList>
            <person name="Khanal S."/>
            <person name="Antony Babu S."/>
            <person name="Zhou X.G."/>
        </authorList>
    </citation>
    <scope>NUCLEOTIDE SEQUENCE</scope>
    <source>
        <strain evidence="2">TX3</strain>
    </source>
</reference>
<protein>
    <recommendedName>
        <fullName evidence="4">ATP synthase subunit H, mitochondrial</fullName>
    </recommendedName>
</protein>
<feature type="region of interest" description="Disordered" evidence="1">
    <location>
        <begin position="87"/>
        <end position="133"/>
    </location>
</feature>
<accession>A0AAN6GBG4</accession>